<dbReference type="EMBL" id="MWDB01000004">
    <property type="protein sequence ID" value="OQB42278.1"/>
    <property type="molecule type" value="Genomic_DNA"/>
</dbReference>
<proteinExistence type="predicted"/>
<sequence length="90" mass="10325">MLSNLSCSKACAIISTQLYTSSFFKVLFFINHHRVFAHIESIQNNHHHNAALLSYFFHNFFSLNSNIFCFVSSSDLRASTSKDLVQDFSK</sequence>
<reference evidence="1" key="1">
    <citation type="submission" date="2017-02" db="EMBL/GenBank/DDBJ databases">
        <title>Delving into the versatile metabolic prowess of the omnipresent phylum Bacteroidetes.</title>
        <authorList>
            <person name="Nobu M.K."/>
            <person name="Mei R."/>
            <person name="Narihiro T."/>
            <person name="Kuroda K."/>
            <person name="Liu W.-T."/>
        </authorList>
    </citation>
    <scope>NUCLEOTIDE SEQUENCE</scope>
    <source>
        <strain evidence="1">ADurb.Bin160</strain>
    </source>
</reference>
<name>A0A1V5ZQF5_9BACT</name>
<comment type="caution">
    <text evidence="1">The sequence shown here is derived from an EMBL/GenBank/DDBJ whole genome shotgun (WGS) entry which is preliminary data.</text>
</comment>
<organism evidence="1">
    <name type="scientific">candidate division CPR1 bacterium ADurb.Bin160</name>
    <dbReference type="NCBI Taxonomy" id="1852826"/>
    <lineage>
        <taxon>Bacteria</taxon>
        <taxon>candidate division CPR1</taxon>
    </lineage>
</organism>
<protein>
    <submittedName>
        <fullName evidence="1">Uncharacterized protein</fullName>
    </submittedName>
</protein>
<gene>
    <name evidence="1" type="ORF">BWY04_00342</name>
</gene>
<accession>A0A1V5ZQF5</accession>
<evidence type="ECO:0000313" key="1">
    <source>
        <dbReference type="EMBL" id="OQB42278.1"/>
    </source>
</evidence>
<dbReference type="AlphaFoldDB" id="A0A1V5ZQF5"/>
<dbReference type="Proteomes" id="UP000485621">
    <property type="component" value="Unassembled WGS sequence"/>
</dbReference>